<dbReference type="PANTHER" id="PTHR34115">
    <property type="entry name" value="PROTEIN, PUTATIVE-RELATED"/>
    <property type="match status" value="1"/>
</dbReference>
<keyword evidence="1" id="KW-0472">Membrane</keyword>
<evidence type="ECO:0000313" key="2">
    <source>
        <dbReference type="EMBL" id="KAE8038488.1"/>
    </source>
</evidence>
<dbReference type="PANTHER" id="PTHR34115:SF6">
    <property type="entry name" value="PROTEIN, PUTATIVE-RELATED"/>
    <property type="match status" value="1"/>
</dbReference>
<feature type="transmembrane region" description="Helical" evidence="1">
    <location>
        <begin position="77"/>
        <end position="94"/>
    </location>
</feature>
<dbReference type="AlphaFoldDB" id="A0A660KSX6"/>
<keyword evidence="3" id="KW-1185">Reference proteome</keyword>
<accession>A0A660KSX6</accession>
<keyword evidence="1" id="KW-0812">Transmembrane</keyword>
<keyword evidence="1" id="KW-1133">Transmembrane helix</keyword>
<dbReference type="EMBL" id="CM017324">
    <property type="protein sequence ID" value="KAE8038488.1"/>
    <property type="molecule type" value="Genomic_DNA"/>
</dbReference>
<proteinExistence type="predicted"/>
<dbReference type="InterPro" id="IPR053258">
    <property type="entry name" value="Ca-permeable_cation_channel"/>
</dbReference>
<name>A0A660KSX6_9ROSI</name>
<gene>
    <name evidence="2" type="ORF">FH972_010992</name>
</gene>
<reference evidence="2 3" key="1">
    <citation type="submission" date="2019-06" db="EMBL/GenBank/DDBJ databases">
        <title>A chromosomal-level reference genome of Carpinus fangiana (Coryloideae, Betulaceae).</title>
        <authorList>
            <person name="Yang X."/>
            <person name="Wang Z."/>
            <person name="Zhang L."/>
            <person name="Hao G."/>
            <person name="Liu J."/>
            <person name="Yang Y."/>
        </authorList>
    </citation>
    <scope>NUCLEOTIDE SEQUENCE [LARGE SCALE GENOMIC DNA]</scope>
    <source>
        <strain evidence="2">Cfa_2016G</strain>
        <tissue evidence="2">Leaf</tissue>
    </source>
</reference>
<sequence length="193" mass="22206">MSAERNNVEVRELRNLGGPSRSFRLIRKDRVPVAKWALKGKKSEQGSNHPTTFLFLISSLIGLLQVTDLFKTHPAKMWIAVAALVIFCLSLSTSKKKITHTDWATYSPIVDWFRDLSGALVPVSLSSIFLPDRFWWLFSVIWVLLAFIVTRRHFYKFIYTRIYPGVRKAFQSLCNSTSNTILERSHHSARCFA</sequence>
<evidence type="ECO:0000256" key="1">
    <source>
        <dbReference type="SAM" id="Phobius"/>
    </source>
</evidence>
<feature type="transmembrane region" description="Helical" evidence="1">
    <location>
        <begin position="134"/>
        <end position="151"/>
    </location>
</feature>
<protein>
    <submittedName>
        <fullName evidence="2">Uncharacterized protein</fullName>
    </submittedName>
</protein>
<organism evidence="2 3">
    <name type="scientific">Carpinus fangiana</name>
    <dbReference type="NCBI Taxonomy" id="176857"/>
    <lineage>
        <taxon>Eukaryota</taxon>
        <taxon>Viridiplantae</taxon>
        <taxon>Streptophyta</taxon>
        <taxon>Embryophyta</taxon>
        <taxon>Tracheophyta</taxon>
        <taxon>Spermatophyta</taxon>
        <taxon>Magnoliopsida</taxon>
        <taxon>eudicotyledons</taxon>
        <taxon>Gunneridae</taxon>
        <taxon>Pentapetalae</taxon>
        <taxon>rosids</taxon>
        <taxon>fabids</taxon>
        <taxon>Fagales</taxon>
        <taxon>Betulaceae</taxon>
        <taxon>Carpinus</taxon>
    </lineage>
</organism>
<evidence type="ECO:0000313" key="3">
    <source>
        <dbReference type="Proteomes" id="UP000327013"/>
    </source>
</evidence>
<dbReference type="Proteomes" id="UP000327013">
    <property type="component" value="Chromosome 4"/>
</dbReference>